<feature type="region of interest" description="Disordered" evidence="1">
    <location>
        <begin position="1"/>
        <end position="57"/>
    </location>
</feature>
<protein>
    <submittedName>
        <fullName evidence="2">Uncharacterized protein</fullName>
    </submittedName>
</protein>
<dbReference type="Proteomes" id="UP001222325">
    <property type="component" value="Unassembled WGS sequence"/>
</dbReference>
<feature type="compositionally biased region" description="Low complexity" evidence="1">
    <location>
        <begin position="167"/>
        <end position="181"/>
    </location>
</feature>
<sequence length="284" mass="30205">MFFRRDSVANEQEKRVTSSRLQDRTGVRKARGPARQSDTAARAAGSHTRLQTASRPRNLDRTGALLSILSALVPRSMACAMSGASESALAIARGWGGLARSRALGAACAFFSAVWASSTRAGSAPFVRNAQSSSTRGALYVRPTTAERRQGPAAIFDAVHNVPTSTLTLRTTTPTPTATCTKSDAAHSDPFNLSRPPLSPPSSPAGGIGPHFRCTPRTSYHCAVTSDLACTSDYILLTNGLNRWLPVHRDATPGEYRIPAQAGIALADLMPRSRRTGSPCDLIF</sequence>
<reference evidence="2" key="1">
    <citation type="submission" date="2023-03" db="EMBL/GenBank/DDBJ databases">
        <title>Massive genome expansion in bonnet fungi (Mycena s.s.) driven by repeated elements and novel gene families across ecological guilds.</title>
        <authorList>
            <consortium name="Lawrence Berkeley National Laboratory"/>
            <person name="Harder C.B."/>
            <person name="Miyauchi S."/>
            <person name="Viragh M."/>
            <person name="Kuo A."/>
            <person name="Thoen E."/>
            <person name="Andreopoulos B."/>
            <person name="Lu D."/>
            <person name="Skrede I."/>
            <person name="Drula E."/>
            <person name="Henrissat B."/>
            <person name="Morin E."/>
            <person name="Kohler A."/>
            <person name="Barry K."/>
            <person name="LaButti K."/>
            <person name="Morin E."/>
            <person name="Salamov A."/>
            <person name="Lipzen A."/>
            <person name="Mereny Z."/>
            <person name="Hegedus B."/>
            <person name="Baldrian P."/>
            <person name="Stursova M."/>
            <person name="Weitz H."/>
            <person name="Taylor A."/>
            <person name="Grigoriev I.V."/>
            <person name="Nagy L.G."/>
            <person name="Martin F."/>
            <person name="Kauserud H."/>
        </authorList>
    </citation>
    <scope>NUCLEOTIDE SEQUENCE</scope>
    <source>
        <strain evidence="2">CBHHK173m</strain>
    </source>
</reference>
<feature type="compositionally biased region" description="Basic and acidic residues" evidence="1">
    <location>
        <begin position="1"/>
        <end position="26"/>
    </location>
</feature>
<proteinExistence type="predicted"/>
<evidence type="ECO:0000256" key="1">
    <source>
        <dbReference type="SAM" id="MobiDB-lite"/>
    </source>
</evidence>
<name>A0AAD6TRV9_9AGAR</name>
<gene>
    <name evidence="2" type="ORF">B0H15DRAFT_865493</name>
</gene>
<dbReference type="EMBL" id="JARJCN010000088">
    <property type="protein sequence ID" value="KAJ7075853.1"/>
    <property type="molecule type" value="Genomic_DNA"/>
</dbReference>
<accession>A0AAD6TRV9</accession>
<keyword evidence="3" id="KW-1185">Reference proteome</keyword>
<evidence type="ECO:0000313" key="3">
    <source>
        <dbReference type="Proteomes" id="UP001222325"/>
    </source>
</evidence>
<feature type="region of interest" description="Disordered" evidence="1">
    <location>
        <begin position="167"/>
        <end position="207"/>
    </location>
</feature>
<dbReference type="AlphaFoldDB" id="A0AAD6TRV9"/>
<organism evidence="2 3">
    <name type="scientific">Mycena belliarum</name>
    <dbReference type="NCBI Taxonomy" id="1033014"/>
    <lineage>
        <taxon>Eukaryota</taxon>
        <taxon>Fungi</taxon>
        <taxon>Dikarya</taxon>
        <taxon>Basidiomycota</taxon>
        <taxon>Agaricomycotina</taxon>
        <taxon>Agaricomycetes</taxon>
        <taxon>Agaricomycetidae</taxon>
        <taxon>Agaricales</taxon>
        <taxon>Marasmiineae</taxon>
        <taxon>Mycenaceae</taxon>
        <taxon>Mycena</taxon>
    </lineage>
</organism>
<evidence type="ECO:0000313" key="2">
    <source>
        <dbReference type="EMBL" id="KAJ7075853.1"/>
    </source>
</evidence>
<comment type="caution">
    <text evidence="2">The sequence shown here is derived from an EMBL/GenBank/DDBJ whole genome shotgun (WGS) entry which is preliminary data.</text>
</comment>